<gene>
    <name evidence="1" type="ORF">SAMN05421753_104151</name>
</gene>
<organism evidence="1 2">
    <name type="scientific">Planctomicrobium piriforme</name>
    <dbReference type="NCBI Taxonomy" id="1576369"/>
    <lineage>
        <taxon>Bacteria</taxon>
        <taxon>Pseudomonadati</taxon>
        <taxon>Planctomycetota</taxon>
        <taxon>Planctomycetia</taxon>
        <taxon>Planctomycetales</taxon>
        <taxon>Planctomycetaceae</taxon>
        <taxon>Planctomicrobium</taxon>
    </lineage>
</organism>
<proteinExistence type="predicted"/>
<name>A0A1I3EBK2_9PLAN</name>
<dbReference type="RefSeq" id="WP_092048512.1">
    <property type="nucleotide sequence ID" value="NZ_FOQD01000004.1"/>
</dbReference>
<dbReference type="AlphaFoldDB" id="A0A1I3EBK2"/>
<reference evidence="2" key="1">
    <citation type="submission" date="2016-10" db="EMBL/GenBank/DDBJ databases">
        <authorList>
            <person name="Varghese N."/>
            <person name="Submissions S."/>
        </authorList>
    </citation>
    <scope>NUCLEOTIDE SEQUENCE [LARGE SCALE GENOMIC DNA]</scope>
    <source>
        <strain evidence="2">DSM 26348</strain>
    </source>
</reference>
<dbReference type="STRING" id="1576369.SAMN05421753_104151"/>
<dbReference type="Proteomes" id="UP000199518">
    <property type="component" value="Unassembled WGS sequence"/>
</dbReference>
<dbReference type="EMBL" id="FOQD01000004">
    <property type="protein sequence ID" value="SFH96269.1"/>
    <property type="molecule type" value="Genomic_DNA"/>
</dbReference>
<accession>A0A1I3EBK2</accession>
<evidence type="ECO:0000313" key="2">
    <source>
        <dbReference type="Proteomes" id="UP000199518"/>
    </source>
</evidence>
<evidence type="ECO:0000313" key="1">
    <source>
        <dbReference type="EMBL" id="SFH96269.1"/>
    </source>
</evidence>
<keyword evidence="2" id="KW-1185">Reference proteome</keyword>
<sequence length="240" mass="25817">MPVTITPTVDLVAGTAELNFSDGEGGCVDATYLCNHFNGEAAQNSFFRQNNYTLPSNLCLGPVICVKGGFRKLAEDDGYASEEDEEFEVTLGSLSYFRTAGVAQYIAVGFDLSSLVGGFKLAEARLVLELESGSIGDDEFTVYRQSTFPTGPDDVDETEIASPTAIRSVKADDRLTIYLTPAVKDAIDSVPEGDPVGTVVFVIKIESTSESDAEVKFFSSRNVAEMNGPVLYLREQATTV</sequence>
<protein>
    <submittedName>
        <fullName evidence="1">Uncharacterized protein</fullName>
    </submittedName>
</protein>